<organism evidence="4 5">
    <name type="scientific">Varanus komodoensis</name>
    <name type="common">Komodo dragon</name>
    <dbReference type="NCBI Taxonomy" id="61221"/>
    <lineage>
        <taxon>Eukaryota</taxon>
        <taxon>Metazoa</taxon>
        <taxon>Chordata</taxon>
        <taxon>Craniata</taxon>
        <taxon>Vertebrata</taxon>
        <taxon>Euteleostomi</taxon>
        <taxon>Lepidosauria</taxon>
        <taxon>Squamata</taxon>
        <taxon>Bifurcata</taxon>
        <taxon>Unidentata</taxon>
        <taxon>Episquamata</taxon>
        <taxon>Toxicofera</taxon>
        <taxon>Anguimorpha</taxon>
        <taxon>Paleoanguimorpha</taxon>
        <taxon>Varanoidea</taxon>
        <taxon>Varanidae</taxon>
        <taxon>Varanus</taxon>
    </lineage>
</organism>
<evidence type="ECO:0000313" key="4">
    <source>
        <dbReference type="Ensembl" id="ENSVKKP00000004459.1"/>
    </source>
</evidence>
<dbReference type="AlphaFoldDB" id="A0A8D2IQS7"/>
<evidence type="ECO:0000256" key="1">
    <source>
        <dbReference type="ARBA" id="ARBA00010698"/>
    </source>
</evidence>
<evidence type="ECO:0000256" key="3">
    <source>
        <dbReference type="ARBA" id="ARBA00021777"/>
    </source>
</evidence>
<proteinExistence type="inferred from homology"/>
<comment type="subunit">
    <text evidence="2">Binds calmodulin. Interacts with NDUFAF3.</text>
</comment>
<dbReference type="PANTHER" id="PTHR13338:SF4">
    <property type="entry name" value="NADH DEHYDROGENASE [UBIQUINONE] 1 ALPHA SUBCOMPLEX ASSEMBLY FACTOR 4"/>
    <property type="match status" value="1"/>
</dbReference>
<dbReference type="InterPro" id="IPR009622">
    <property type="entry name" value="NDUFAF4"/>
</dbReference>
<reference evidence="4" key="2">
    <citation type="submission" date="2025-09" db="UniProtKB">
        <authorList>
            <consortium name="Ensembl"/>
        </authorList>
    </citation>
    <scope>IDENTIFICATION</scope>
</reference>
<sequence length="166" mass="18937">MGARVTRVLSKFNLENRAHQEIAKAKPTPAPRHPTTAVQDNTGRFQEEIKQKDEYLHTLLKEVYVDSRDPTMHVNKGTKKKAEHRISKIAGLGHLDIQTVPKGKISIAEALFLLSNHQRSPQTWTEQKIAEEYSLELKDVADLLTYFIPFAMEIFPPVDKKAVKPR</sequence>
<dbReference type="GO" id="GO:0032981">
    <property type="term" value="P:mitochondrial respiratory chain complex I assembly"/>
    <property type="evidence" value="ECO:0007669"/>
    <property type="project" value="InterPro"/>
</dbReference>
<name>A0A8D2IQS7_VARKO</name>
<dbReference type="GeneID" id="123022095"/>
<gene>
    <name evidence="4" type="primary">NDUFAF4</name>
</gene>
<evidence type="ECO:0000256" key="2">
    <source>
        <dbReference type="ARBA" id="ARBA00011265"/>
    </source>
</evidence>
<dbReference type="Pfam" id="PF06784">
    <property type="entry name" value="UPF0240"/>
    <property type="match status" value="1"/>
</dbReference>
<dbReference type="RefSeq" id="XP_044283447.1">
    <property type="nucleotide sequence ID" value="XM_044427512.1"/>
</dbReference>
<accession>A0A8D2IQS7</accession>
<dbReference type="KEGG" id="vko:123022095"/>
<comment type="similarity">
    <text evidence="1">Belongs to the NDUFAF4 family.</text>
</comment>
<dbReference type="PANTHER" id="PTHR13338">
    <property type="entry name" value="UPF0240 PROTEIN"/>
    <property type="match status" value="1"/>
</dbReference>
<dbReference type="Ensembl" id="ENSVKKT00000004585.1">
    <property type="protein sequence ID" value="ENSVKKP00000004459.1"/>
    <property type="gene ID" value="ENSVKKG00000003335.1"/>
</dbReference>
<dbReference type="OrthoDB" id="2434756at2759"/>
<dbReference type="OMA" id="IPDQKYK"/>
<dbReference type="Proteomes" id="UP000694545">
    <property type="component" value="Unplaced"/>
</dbReference>
<keyword evidence="5" id="KW-1185">Reference proteome</keyword>
<dbReference type="GO" id="GO:0005739">
    <property type="term" value="C:mitochondrion"/>
    <property type="evidence" value="ECO:0007669"/>
    <property type="project" value="TreeGrafter"/>
</dbReference>
<dbReference type="CTD" id="29078"/>
<reference evidence="4" key="1">
    <citation type="submission" date="2025-08" db="UniProtKB">
        <authorList>
            <consortium name="Ensembl"/>
        </authorList>
    </citation>
    <scope>IDENTIFICATION</scope>
</reference>
<protein>
    <recommendedName>
        <fullName evidence="3">NADH dehydrogenase [ubiquinone] 1 alpha subcomplex assembly factor 4</fullName>
    </recommendedName>
</protein>
<evidence type="ECO:0000313" key="5">
    <source>
        <dbReference type="Proteomes" id="UP000694545"/>
    </source>
</evidence>